<organism evidence="2 3">
    <name type="scientific">Macrococcoides goetzii</name>
    <dbReference type="NCBI Taxonomy" id="1891097"/>
    <lineage>
        <taxon>Bacteria</taxon>
        <taxon>Bacillati</taxon>
        <taxon>Bacillota</taxon>
        <taxon>Bacilli</taxon>
        <taxon>Bacillales</taxon>
        <taxon>Staphylococcaceae</taxon>
        <taxon>Macrococcoides</taxon>
    </lineage>
</organism>
<protein>
    <submittedName>
        <fullName evidence="2">XRE family transcriptional regulator</fullName>
    </submittedName>
</protein>
<comment type="caution">
    <text evidence="2">The sequence shown here is derived from an EMBL/GenBank/DDBJ whole genome shotgun (WGS) entry which is preliminary data.</text>
</comment>
<dbReference type="SMART" id="SM00530">
    <property type="entry name" value="HTH_XRE"/>
    <property type="match status" value="1"/>
</dbReference>
<sequence length="215" mass="24310">MSKEEQLKILMEKKSGSIKAFAKEIDLPYTTIRSILERGIYNAKVENVIKICKGLNIKTEDILNSDTQTPTEVDYIREETVTYYTPVIELPVLAKVSAGLPIYAEENIISQIHVSKSLIKDGKEYFGLIVSGDSMDKEFKDGDIVIVEKDAVIENGQIGVVMVNGYNATVKRVRYNGDMIILQPESHNSDHQPQFYNKNDKVKFVGRVVGMNRKY</sequence>
<dbReference type="Gene3D" id="2.10.109.10">
    <property type="entry name" value="Umud Fragment, subunit A"/>
    <property type="match status" value="1"/>
</dbReference>
<dbReference type="SUPFAM" id="SSF47413">
    <property type="entry name" value="lambda repressor-like DNA-binding domains"/>
    <property type="match status" value="1"/>
</dbReference>
<accession>A0A2G5NUP7</accession>
<keyword evidence="3" id="KW-1185">Reference proteome</keyword>
<dbReference type="GO" id="GO:0003677">
    <property type="term" value="F:DNA binding"/>
    <property type="evidence" value="ECO:0007669"/>
    <property type="project" value="InterPro"/>
</dbReference>
<name>A0A2G5NUP7_9STAP</name>
<dbReference type="InterPro" id="IPR015927">
    <property type="entry name" value="Peptidase_S24_S26A/B/C"/>
</dbReference>
<dbReference type="AlphaFoldDB" id="A0A2G5NUP7"/>
<dbReference type="InterPro" id="IPR050077">
    <property type="entry name" value="LexA_repressor"/>
</dbReference>
<proteinExistence type="predicted"/>
<dbReference type="CDD" id="cd00093">
    <property type="entry name" value="HTH_XRE"/>
    <property type="match status" value="1"/>
</dbReference>
<evidence type="ECO:0000259" key="1">
    <source>
        <dbReference type="PROSITE" id="PS50943"/>
    </source>
</evidence>
<dbReference type="InterPro" id="IPR036286">
    <property type="entry name" value="LexA/Signal_pep-like_sf"/>
</dbReference>
<evidence type="ECO:0000313" key="3">
    <source>
        <dbReference type="Proteomes" id="UP000229523"/>
    </source>
</evidence>
<feature type="domain" description="HTH cro/C1-type" evidence="1">
    <location>
        <begin position="7"/>
        <end position="62"/>
    </location>
</feature>
<dbReference type="PANTHER" id="PTHR33516:SF2">
    <property type="entry name" value="LEXA REPRESSOR-RELATED"/>
    <property type="match status" value="1"/>
</dbReference>
<dbReference type="RefSeq" id="WP_099576929.1">
    <property type="nucleotide sequence ID" value="NZ_MJBI02000006.1"/>
</dbReference>
<dbReference type="PROSITE" id="PS50943">
    <property type="entry name" value="HTH_CROC1"/>
    <property type="match status" value="1"/>
</dbReference>
<evidence type="ECO:0000313" key="2">
    <source>
        <dbReference type="EMBL" id="RAI79705.1"/>
    </source>
</evidence>
<dbReference type="InterPro" id="IPR001387">
    <property type="entry name" value="Cro/C1-type_HTH"/>
</dbReference>
<dbReference type="Pfam" id="PF01381">
    <property type="entry name" value="HTH_3"/>
    <property type="match status" value="1"/>
</dbReference>
<dbReference type="Pfam" id="PF00717">
    <property type="entry name" value="Peptidase_S24"/>
    <property type="match status" value="1"/>
</dbReference>
<dbReference type="Gene3D" id="1.10.260.40">
    <property type="entry name" value="lambda repressor-like DNA-binding domains"/>
    <property type="match status" value="1"/>
</dbReference>
<dbReference type="EMBL" id="MJBI02000006">
    <property type="protein sequence ID" value="RAI79705.1"/>
    <property type="molecule type" value="Genomic_DNA"/>
</dbReference>
<gene>
    <name evidence="2" type="ORF">BFS35_011200</name>
</gene>
<reference evidence="2 3" key="1">
    <citation type="journal article" date="2018" name="Front. Microbiol.">
        <title>Description and Comparative Genomics of Macrococcus caseolyticus subsp. hominis subsp. nov., Macrococcus goetzii sp. nov., Macrococcus epidermidis sp. nov., and Macrococcus bohemicus sp. nov., Novel Macrococci From Human Clinical Material With Virulence Potential and Suspected Uptake of Foreign DNA by Natural Transformation.</title>
        <authorList>
            <person name="Maslanova I."/>
            <person name="Wertheimer Z."/>
            <person name="Sedlacek I."/>
            <person name="Svec P."/>
            <person name="Indrakova A."/>
            <person name="Kovarovic V."/>
            <person name="Schumann P."/>
            <person name="Sproer C."/>
            <person name="Kralova S."/>
            <person name="Sedo O."/>
            <person name="Kristofova L."/>
            <person name="Vrbovska V."/>
            <person name="Fuzik T."/>
            <person name="Petras P."/>
            <person name="Zdrahal Z."/>
            <person name="Ruzickova V."/>
            <person name="Doskar J."/>
            <person name="Pantucek R."/>
        </authorList>
    </citation>
    <scope>NUCLEOTIDE SEQUENCE [LARGE SCALE GENOMIC DNA]</scope>
    <source>
        <strain evidence="2 3">CCM 4927</strain>
    </source>
</reference>
<dbReference type="InterPro" id="IPR010982">
    <property type="entry name" value="Lambda_DNA-bd_dom_sf"/>
</dbReference>
<dbReference type="Proteomes" id="UP000229523">
    <property type="component" value="Unassembled WGS sequence"/>
</dbReference>
<dbReference type="InterPro" id="IPR039418">
    <property type="entry name" value="LexA-like"/>
</dbReference>
<dbReference type="CDD" id="cd06529">
    <property type="entry name" value="S24_LexA-like"/>
    <property type="match status" value="1"/>
</dbReference>
<dbReference type="PANTHER" id="PTHR33516">
    <property type="entry name" value="LEXA REPRESSOR"/>
    <property type="match status" value="1"/>
</dbReference>
<dbReference type="SUPFAM" id="SSF51306">
    <property type="entry name" value="LexA/Signal peptidase"/>
    <property type="match status" value="1"/>
</dbReference>